<organism evidence="8 9">
    <name type="scientific">Botrimarina mediterranea</name>
    <dbReference type="NCBI Taxonomy" id="2528022"/>
    <lineage>
        <taxon>Bacteria</taxon>
        <taxon>Pseudomonadati</taxon>
        <taxon>Planctomycetota</taxon>
        <taxon>Planctomycetia</taxon>
        <taxon>Pirellulales</taxon>
        <taxon>Lacipirellulaceae</taxon>
        <taxon>Botrimarina</taxon>
    </lineage>
</organism>
<comment type="similarity">
    <text evidence="6">Belongs to the Vsr family.</text>
</comment>
<dbReference type="KEGG" id="bmei:Spa11_30820"/>
<dbReference type="AlphaFoldDB" id="A0A518KAP9"/>
<evidence type="ECO:0000256" key="5">
    <source>
        <dbReference type="ARBA" id="ARBA00023204"/>
    </source>
</evidence>
<gene>
    <name evidence="8" type="primary">vsr</name>
    <name evidence="8" type="ORF">Spa11_30820</name>
</gene>
<evidence type="ECO:0000256" key="7">
    <source>
        <dbReference type="SAM" id="MobiDB-lite"/>
    </source>
</evidence>
<sequence length="155" mass="18153">MPTARIAKPSAERSRTMRAVKSRDTKPELLVAALLDELGVAYRREVAALPGKPDFVITGRGRVVEKRGRQPLALFVHGCWWHAHDCPRGARTPKTNRAYWTAKITRNRRRDRRVTRELRELGYSVWTIWECRLKSRRLPPRLTARLKDYVVSRRR</sequence>
<evidence type="ECO:0000256" key="2">
    <source>
        <dbReference type="ARBA" id="ARBA00022759"/>
    </source>
</evidence>
<evidence type="ECO:0000313" key="9">
    <source>
        <dbReference type="Proteomes" id="UP000316426"/>
    </source>
</evidence>
<protein>
    <submittedName>
        <fullName evidence="8">Very short patch repair protein</fullName>
        <ecNumber evidence="8">3.1.-.-</ecNumber>
    </submittedName>
</protein>
<dbReference type="Pfam" id="PF03852">
    <property type="entry name" value="Vsr"/>
    <property type="match status" value="1"/>
</dbReference>
<keyword evidence="3" id="KW-0227">DNA damage</keyword>
<feature type="compositionally biased region" description="Basic and acidic residues" evidence="7">
    <location>
        <begin position="10"/>
        <end position="21"/>
    </location>
</feature>
<dbReference type="GO" id="GO:0016787">
    <property type="term" value="F:hydrolase activity"/>
    <property type="evidence" value="ECO:0007669"/>
    <property type="project" value="UniProtKB-KW"/>
</dbReference>
<dbReference type="Gene3D" id="3.40.960.10">
    <property type="entry name" value="VSR Endonuclease"/>
    <property type="match status" value="1"/>
</dbReference>
<dbReference type="RefSeq" id="WP_145113660.1">
    <property type="nucleotide sequence ID" value="NZ_CP036349.1"/>
</dbReference>
<evidence type="ECO:0000256" key="3">
    <source>
        <dbReference type="ARBA" id="ARBA00022763"/>
    </source>
</evidence>
<dbReference type="InterPro" id="IPR011335">
    <property type="entry name" value="Restrct_endonuc-II-like"/>
</dbReference>
<dbReference type="SUPFAM" id="SSF52980">
    <property type="entry name" value="Restriction endonuclease-like"/>
    <property type="match status" value="1"/>
</dbReference>
<keyword evidence="5" id="KW-0234">DNA repair</keyword>
<dbReference type="EMBL" id="CP036349">
    <property type="protein sequence ID" value="QDV74873.1"/>
    <property type="molecule type" value="Genomic_DNA"/>
</dbReference>
<keyword evidence="4 8" id="KW-0378">Hydrolase</keyword>
<feature type="region of interest" description="Disordered" evidence="7">
    <location>
        <begin position="1"/>
        <end position="21"/>
    </location>
</feature>
<keyword evidence="2" id="KW-0255">Endonuclease</keyword>
<evidence type="ECO:0000313" key="8">
    <source>
        <dbReference type="EMBL" id="QDV74873.1"/>
    </source>
</evidence>
<dbReference type="NCBIfam" id="TIGR00632">
    <property type="entry name" value="vsr"/>
    <property type="match status" value="1"/>
</dbReference>
<keyword evidence="9" id="KW-1185">Reference proteome</keyword>
<dbReference type="InterPro" id="IPR004603">
    <property type="entry name" value="DNA_mismatch_endonuc_vsr"/>
</dbReference>
<dbReference type="GO" id="GO:0006298">
    <property type="term" value="P:mismatch repair"/>
    <property type="evidence" value="ECO:0007669"/>
    <property type="project" value="InterPro"/>
</dbReference>
<evidence type="ECO:0000256" key="4">
    <source>
        <dbReference type="ARBA" id="ARBA00022801"/>
    </source>
</evidence>
<dbReference type="Proteomes" id="UP000316426">
    <property type="component" value="Chromosome"/>
</dbReference>
<evidence type="ECO:0000256" key="1">
    <source>
        <dbReference type="ARBA" id="ARBA00022722"/>
    </source>
</evidence>
<name>A0A518KAP9_9BACT</name>
<dbReference type="EC" id="3.1.-.-" evidence="8"/>
<keyword evidence="1" id="KW-0540">Nuclease</keyword>
<dbReference type="GO" id="GO:0004519">
    <property type="term" value="F:endonuclease activity"/>
    <property type="evidence" value="ECO:0007669"/>
    <property type="project" value="UniProtKB-KW"/>
</dbReference>
<evidence type="ECO:0000256" key="6">
    <source>
        <dbReference type="ARBA" id="ARBA00029466"/>
    </source>
</evidence>
<proteinExistence type="inferred from homology"/>
<accession>A0A518KAP9</accession>
<reference evidence="8 9" key="1">
    <citation type="submission" date="2019-02" db="EMBL/GenBank/DDBJ databases">
        <title>Deep-cultivation of Planctomycetes and their phenomic and genomic characterization uncovers novel biology.</title>
        <authorList>
            <person name="Wiegand S."/>
            <person name="Jogler M."/>
            <person name="Boedeker C."/>
            <person name="Pinto D."/>
            <person name="Vollmers J."/>
            <person name="Rivas-Marin E."/>
            <person name="Kohn T."/>
            <person name="Peeters S.H."/>
            <person name="Heuer A."/>
            <person name="Rast P."/>
            <person name="Oberbeckmann S."/>
            <person name="Bunk B."/>
            <person name="Jeske O."/>
            <person name="Meyerdierks A."/>
            <person name="Storesund J.E."/>
            <person name="Kallscheuer N."/>
            <person name="Luecker S."/>
            <person name="Lage O.M."/>
            <person name="Pohl T."/>
            <person name="Merkel B.J."/>
            <person name="Hornburger P."/>
            <person name="Mueller R.-W."/>
            <person name="Bruemmer F."/>
            <person name="Labrenz M."/>
            <person name="Spormann A.M."/>
            <person name="Op den Camp H."/>
            <person name="Overmann J."/>
            <person name="Amann R."/>
            <person name="Jetten M.S.M."/>
            <person name="Mascher T."/>
            <person name="Medema M.H."/>
            <person name="Devos D.P."/>
            <person name="Kaster A.-K."/>
            <person name="Ovreas L."/>
            <person name="Rohde M."/>
            <person name="Galperin M.Y."/>
            <person name="Jogler C."/>
        </authorList>
    </citation>
    <scope>NUCLEOTIDE SEQUENCE [LARGE SCALE GENOMIC DNA]</scope>
    <source>
        <strain evidence="8 9">Spa11</strain>
    </source>
</reference>